<dbReference type="Pfam" id="PF13911">
    <property type="entry name" value="AhpC-TSA_2"/>
    <property type="match status" value="1"/>
</dbReference>
<keyword evidence="8" id="KW-0812">Transmembrane</keyword>
<evidence type="ECO:0000256" key="3">
    <source>
        <dbReference type="ARBA" id="ARBA00023284"/>
    </source>
</evidence>
<evidence type="ECO:0000313" key="10">
    <source>
        <dbReference type="Proteomes" id="UP000762676"/>
    </source>
</evidence>
<name>A0AAV4HQ23_9GAST</name>
<protein>
    <recommendedName>
        <fullName evidence="5">Peroxiredoxin-like 2A</fullName>
    </recommendedName>
    <alternativeName>
        <fullName evidence="7">Peroxiredoxin-like 2 activated in M-CSF stimulated monocytes</fullName>
    </alternativeName>
    <alternativeName>
        <fullName evidence="6">Redox-regulatory protein FAM213A</fullName>
    </alternativeName>
</protein>
<evidence type="ECO:0000256" key="2">
    <source>
        <dbReference type="ARBA" id="ARBA00022490"/>
    </source>
</evidence>
<evidence type="ECO:0000256" key="7">
    <source>
        <dbReference type="ARBA" id="ARBA00032129"/>
    </source>
</evidence>
<organism evidence="9 10">
    <name type="scientific">Elysia marginata</name>
    <dbReference type="NCBI Taxonomy" id="1093978"/>
    <lineage>
        <taxon>Eukaryota</taxon>
        <taxon>Metazoa</taxon>
        <taxon>Spiralia</taxon>
        <taxon>Lophotrochozoa</taxon>
        <taxon>Mollusca</taxon>
        <taxon>Gastropoda</taxon>
        <taxon>Heterobranchia</taxon>
        <taxon>Euthyneura</taxon>
        <taxon>Panpulmonata</taxon>
        <taxon>Sacoglossa</taxon>
        <taxon>Placobranchoidea</taxon>
        <taxon>Plakobranchidae</taxon>
        <taxon>Elysia</taxon>
    </lineage>
</organism>
<dbReference type="GO" id="GO:0016209">
    <property type="term" value="F:antioxidant activity"/>
    <property type="evidence" value="ECO:0007669"/>
    <property type="project" value="TreeGrafter"/>
</dbReference>
<sequence length="242" mass="27302">MVLSKFQPNLCLNKKSQRNYAVPPFLYRTVQKMSTFVIAGAVGAAAVVGLAILCNLEKNPFVKVPVNATLDYLASTKLQTFNSHPREFLASELWDKNGAIIMVVRRAGCRLCREEALGLAALRFRLDGVPLYAIVHEDIGINEFKVYFRGEIFLDKERRFYGPVERTMLWSGLLRLSVWKRIFQSQEEGDFQGEGRILGGLFVIGSGRQGILLEHRESEFGDFAKRSEVLEAALKIQPKSMV</sequence>
<dbReference type="PANTHER" id="PTHR28630">
    <property type="match status" value="1"/>
</dbReference>
<keyword evidence="10" id="KW-1185">Reference proteome</keyword>
<dbReference type="AlphaFoldDB" id="A0AAV4HQ23"/>
<dbReference type="PANTHER" id="PTHR28630:SF31">
    <property type="entry name" value="PEROXIREDOXIN-LIKE 2A"/>
    <property type="match status" value="1"/>
</dbReference>
<reference evidence="9 10" key="1">
    <citation type="journal article" date="2021" name="Elife">
        <title>Chloroplast acquisition without the gene transfer in kleptoplastic sea slugs, Plakobranchus ocellatus.</title>
        <authorList>
            <person name="Maeda T."/>
            <person name="Takahashi S."/>
            <person name="Yoshida T."/>
            <person name="Shimamura S."/>
            <person name="Takaki Y."/>
            <person name="Nagai Y."/>
            <person name="Toyoda A."/>
            <person name="Suzuki Y."/>
            <person name="Arimoto A."/>
            <person name="Ishii H."/>
            <person name="Satoh N."/>
            <person name="Nishiyama T."/>
            <person name="Hasebe M."/>
            <person name="Maruyama T."/>
            <person name="Minagawa J."/>
            <person name="Obokata J."/>
            <person name="Shigenobu S."/>
        </authorList>
    </citation>
    <scope>NUCLEOTIDE SEQUENCE [LARGE SCALE GENOMIC DNA]</scope>
</reference>
<evidence type="ECO:0000256" key="1">
    <source>
        <dbReference type="ARBA" id="ARBA00004496"/>
    </source>
</evidence>
<keyword evidence="2" id="KW-0963">Cytoplasm</keyword>
<evidence type="ECO:0000313" key="9">
    <source>
        <dbReference type="EMBL" id="GFR99679.1"/>
    </source>
</evidence>
<dbReference type="InterPro" id="IPR032801">
    <property type="entry name" value="PXL2A/B/C"/>
</dbReference>
<accession>A0AAV4HQ23</accession>
<evidence type="ECO:0000256" key="4">
    <source>
        <dbReference type="ARBA" id="ARBA00023787"/>
    </source>
</evidence>
<keyword evidence="8" id="KW-0472">Membrane</keyword>
<evidence type="ECO:0000256" key="8">
    <source>
        <dbReference type="SAM" id="Phobius"/>
    </source>
</evidence>
<keyword evidence="8" id="KW-1133">Transmembrane helix</keyword>
<dbReference type="Proteomes" id="UP000762676">
    <property type="component" value="Unassembled WGS sequence"/>
</dbReference>
<comment type="caution">
    <text evidence="9">The sequence shown here is derived from an EMBL/GenBank/DDBJ whole genome shotgun (WGS) entry which is preliminary data.</text>
</comment>
<keyword evidence="3" id="KW-0676">Redox-active center</keyword>
<comment type="subcellular location">
    <subcellularLocation>
        <location evidence="1">Cytoplasm</location>
    </subcellularLocation>
</comment>
<comment type="similarity">
    <text evidence="4">Belongs to the peroxiredoxin-like PRXL2 family. PRXL2A subfamily.</text>
</comment>
<dbReference type="GO" id="GO:0005737">
    <property type="term" value="C:cytoplasm"/>
    <property type="evidence" value="ECO:0007669"/>
    <property type="project" value="UniProtKB-SubCell"/>
</dbReference>
<feature type="transmembrane region" description="Helical" evidence="8">
    <location>
        <begin position="33"/>
        <end position="53"/>
    </location>
</feature>
<dbReference type="EMBL" id="BMAT01002135">
    <property type="protein sequence ID" value="GFR99679.1"/>
    <property type="molecule type" value="Genomic_DNA"/>
</dbReference>
<evidence type="ECO:0000256" key="5">
    <source>
        <dbReference type="ARBA" id="ARBA00023849"/>
    </source>
</evidence>
<proteinExistence type="inferred from homology"/>
<gene>
    <name evidence="9" type="ORF">ElyMa_001051800</name>
</gene>
<evidence type="ECO:0000256" key="6">
    <source>
        <dbReference type="ARBA" id="ARBA00032058"/>
    </source>
</evidence>